<name>A0A3E3K480_9FIRM</name>
<evidence type="ECO:0000313" key="2">
    <source>
        <dbReference type="Proteomes" id="UP000261080"/>
    </source>
</evidence>
<accession>A0A3E3K480</accession>
<proteinExistence type="predicted"/>
<keyword evidence="2" id="KW-1185">Reference proteome</keyword>
<sequence length="194" mass="21660">MEILMFRHFATAGNLEKRYIGTTDEPILPVSSVSGVPEVEIVLASPLLRCRETAGLLYPRLDPVLIEGFRECDFGAFEGKNYRELTGDQDYQAWIDSGGILPFPGGESMASFTARTKEAFQRAVEDLMAGEIRRAAMIAHGGTLMAILSSCGIPKQEYYEWNCGNGCGYRVRIEEDLWKTGKKECKVEEQLCVF</sequence>
<dbReference type="SMART" id="SM00855">
    <property type="entry name" value="PGAM"/>
    <property type="match status" value="1"/>
</dbReference>
<reference evidence="1 2" key="1">
    <citation type="submission" date="2018-08" db="EMBL/GenBank/DDBJ databases">
        <title>A genome reference for cultivated species of the human gut microbiota.</title>
        <authorList>
            <person name="Zou Y."/>
            <person name="Xue W."/>
            <person name="Luo G."/>
        </authorList>
    </citation>
    <scope>NUCLEOTIDE SEQUENCE [LARGE SCALE GENOMIC DNA]</scope>
    <source>
        <strain evidence="1 2">AF37-2AT</strain>
    </source>
</reference>
<gene>
    <name evidence="1" type="ORF">DW016_05105</name>
</gene>
<dbReference type="AlphaFoldDB" id="A0A3E3K480"/>
<comment type="caution">
    <text evidence="1">The sequence shown here is derived from an EMBL/GenBank/DDBJ whole genome shotgun (WGS) entry which is preliminary data.</text>
</comment>
<dbReference type="SUPFAM" id="SSF53254">
    <property type="entry name" value="Phosphoglycerate mutase-like"/>
    <property type="match status" value="1"/>
</dbReference>
<dbReference type="EMBL" id="QVLX01000002">
    <property type="protein sequence ID" value="RGE88885.1"/>
    <property type="molecule type" value="Genomic_DNA"/>
</dbReference>
<dbReference type="RefSeq" id="WP_048620948.1">
    <property type="nucleotide sequence ID" value="NZ_BAABYU010000002.1"/>
</dbReference>
<protein>
    <submittedName>
        <fullName evidence="1">Histidine phosphatase family protein</fullName>
    </submittedName>
</protein>
<dbReference type="Proteomes" id="UP000261080">
    <property type="component" value="Unassembled WGS sequence"/>
</dbReference>
<dbReference type="Pfam" id="PF00300">
    <property type="entry name" value="His_Phos_1"/>
    <property type="match status" value="1"/>
</dbReference>
<dbReference type="Gene3D" id="3.40.50.1240">
    <property type="entry name" value="Phosphoglycerate mutase-like"/>
    <property type="match status" value="1"/>
</dbReference>
<dbReference type="OrthoDB" id="9783269at2"/>
<dbReference type="CDD" id="cd07067">
    <property type="entry name" value="HP_PGM_like"/>
    <property type="match status" value="1"/>
</dbReference>
<organism evidence="1 2">
    <name type="scientific">Sellimonas intestinalis</name>
    <dbReference type="NCBI Taxonomy" id="1653434"/>
    <lineage>
        <taxon>Bacteria</taxon>
        <taxon>Bacillati</taxon>
        <taxon>Bacillota</taxon>
        <taxon>Clostridia</taxon>
        <taxon>Lachnospirales</taxon>
        <taxon>Lachnospiraceae</taxon>
        <taxon>Sellimonas</taxon>
    </lineage>
</organism>
<dbReference type="GeneID" id="97193812"/>
<evidence type="ECO:0000313" key="1">
    <source>
        <dbReference type="EMBL" id="RGE88885.1"/>
    </source>
</evidence>
<dbReference type="InterPro" id="IPR029033">
    <property type="entry name" value="His_PPase_superfam"/>
</dbReference>
<dbReference type="InterPro" id="IPR013078">
    <property type="entry name" value="His_Pase_superF_clade-1"/>
</dbReference>